<keyword evidence="12" id="KW-0966">Cell projection</keyword>
<dbReference type="SUPFAM" id="SSF57756">
    <property type="entry name" value="Retrovirus zinc finger-like domains"/>
    <property type="match status" value="6"/>
</dbReference>
<dbReference type="EMBL" id="JABAHT010000731">
    <property type="protein sequence ID" value="KAF4652380.1"/>
    <property type="molecule type" value="Genomic_DNA"/>
</dbReference>
<dbReference type="InterPro" id="IPR001878">
    <property type="entry name" value="Znf_CCHC"/>
</dbReference>
<dbReference type="OrthoDB" id="313546at2759"/>
<evidence type="ECO:0000256" key="9">
    <source>
        <dbReference type="ARBA" id="ARBA00023054"/>
    </source>
</evidence>
<comment type="similarity">
    <text evidence="2">Belongs to the RIB43A family.</text>
</comment>
<evidence type="ECO:0000256" key="7">
    <source>
        <dbReference type="ARBA" id="ARBA00022833"/>
    </source>
</evidence>
<feature type="domain" description="CCHC-type" evidence="16">
    <location>
        <begin position="482"/>
        <end position="497"/>
    </location>
</feature>
<dbReference type="PANTHER" id="PTHR47103">
    <property type="entry name" value="DNA-BINDING PROTEIN"/>
    <property type="match status" value="1"/>
</dbReference>
<feature type="domain" description="CCHC-type" evidence="16">
    <location>
        <begin position="400"/>
        <end position="415"/>
    </location>
</feature>
<feature type="domain" description="CCHC-type" evidence="16">
    <location>
        <begin position="419"/>
        <end position="433"/>
    </location>
</feature>
<reference evidence="17 18" key="1">
    <citation type="submission" date="2020-04" db="EMBL/GenBank/DDBJ databases">
        <title>Perkinsus olseni comparative genomics.</title>
        <authorList>
            <person name="Bogema D.R."/>
        </authorList>
    </citation>
    <scope>NUCLEOTIDE SEQUENCE [LARGE SCALE GENOMIC DNA]</scope>
    <source>
        <strain evidence="17">ATCC PRA-179</strain>
    </source>
</reference>
<evidence type="ECO:0000256" key="4">
    <source>
        <dbReference type="ARBA" id="ARBA00022723"/>
    </source>
</evidence>
<feature type="region of interest" description="Disordered" evidence="15">
    <location>
        <begin position="123"/>
        <end position="182"/>
    </location>
</feature>
<dbReference type="Gene3D" id="4.10.60.10">
    <property type="entry name" value="Zinc finger, CCHC-type"/>
    <property type="match status" value="5"/>
</dbReference>
<evidence type="ECO:0000313" key="17">
    <source>
        <dbReference type="EMBL" id="KAF4652380.1"/>
    </source>
</evidence>
<evidence type="ECO:0000256" key="2">
    <source>
        <dbReference type="ARBA" id="ARBA00006875"/>
    </source>
</evidence>
<gene>
    <name evidence="17" type="ORF">FOZ61_009732</name>
</gene>
<feature type="domain" description="CCHC-type" evidence="16">
    <location>
        <begin position="501"/>
        <end position="516"/>
    </location>
</feature>
<keyword evidence="9" id="KW-0175">Coiled coil</keyword>
<dbReference type="Pfam" id="PF05914">
    <property type="entry name" value="RIB43A"/>
    <property type="match status" value="1"/>
</dbReference>
<dbReference type="SMART" id="SM00343">
    <property type="entry name" value="ZnF_C2HC"/>
    <property type="match status" value="11"/>
</dbReference>
<proteinExistence type="inferred from homology"/>
<dbReference type="InterPro" id="IPR036875">
    <property type="entry name" value="Znf_CCHC_sf"/>
</dbReference>
<keyword evidence="5" id="KW-0677">Repeat</keyword>
<evidence type="ECO:0000256" key="5">
    <source>
        <dbReference type="ARBA" id="ARBA00022737"/>
    </source>
</evidence>
<feature type="compositionally biased region" description="Basic and acidic residues" evidence="15">
    <location>
        <begin position="19"/>
        <end position="36"/>
    </location>
</feature>
<evidence type="ECO:0000256" key="8">
    <source>
        <dbReference type="ARBA" id="ARBA00022846"/>
    </source>
</evidence>
<evidence type="ECO:0000256" key="15">
    <source>
        <dbReference type="SAM" id="MobiDB-lite"/>
    </source>
</evidence>
<dbReference type="AlphaFoldDB" id="A0A7J6KYZ6"/>
<evidence type="ECO:0000313" key="18">
    <source>
        <dbReference type="Proteomes" id="UP000570595"/>
    </source>
</evidence>
<evidence type="ECO:0000259" key="16">
    <source>
        <dbReference type="PROSITE" id="PS50158"/>
    </source>
</evidence>
<evidence type="ECO:0000256" key="14">
    <source>
        <dbReference type="PROSITE-ProRule" id="PRU00047"/>
    </source>
</evidence>
<evidence type="ECO:0000256" key="6">
    <source>
        <dbReference type="ARBA" id="ARBA00022771"/>
    </source>
</evidence>
<keyword evidence="3" id="KW-0963">Cytoplasm</keyword>
<keyword evidence="8" id="KW-0282">Flagellum</keyword>
<dbReference type="InterPro" id="IPR008805">
    <property type="entry name" value="RIB43A"/>
</dbReference>
<keyword evidence="4" id="KW-0479">Metal-binding</keyword>
<feature type="region of interest" description="Disordered" evidence="15">
    <location>
        <begin position="48"/>
        <end position="67"/>
    </location>
</feature>
<feature type="domain" description="CCHC-type" evidence="16">
    <location>
        <begin position="562"/>
        <end position="575"/>
    </location>
</feature>
<dbReference type="Proteomes" id="UP000570595">
    <property type="component" value="Unassembled WGS sequence"/>
</dbReference>
<dbReference type="Pfam" id="PF00098">
    <property type="entry name" value="zf-CCHC"/>
    <property type="match status" value="3"/>
</dbReference>
<dbReference type="PANTHER" id="PTHR47103:SF8">
    <property type="entry name" value="DNA-BINDING PROTEIN"/>
    <property type="match status" value="1"/>
</dbReference>
<feature type="compositionally biased region" description="Basic and acidic residues" evidence="15">
    <location>
        <begin position="148"/>
        <end position="164"/>
    </location>
</feature>
<dbReference type="GO" id="GO:0003676">
    <property type="term" value="F:nucleic acid binding"/>
    <property type="evidence" value="ECO:0007669"/>
    <property type="project" value="InterPro"/>
</dbReference>
<evidence type="ECO:0000256" key="3">
    <source>
        <dbReference type="ARBA" id="ARBA00022490"/>
    </source>
</evidence>
<feature type="region of interest" description="Disordered" evidence="15">
    <location>
        <begin position="577"/>
        <end position="597"/>
    </location>
</feature>
<keyword evidence="6 14" id="KW-0863">Zinc-finger</keyword>
<feature type="region of interest" description="Disordered" evidence="15">
    <location>
        <begin position="1"/>
        <end position="36"/>
    </location>
</feature>
<evidence type="ECO:0000256" key="12">
    <source>
        <dbReference type="ARBA" id="ARBA00023273"/>
    </source>
</evidence>
<keyword evidence="11" id="KW-0206">Cytoskeleton</keyword>
<organism evidence="17 18">
    <name type="scientific">Perkinsus olseni</name>
    <name type="common">Perkinsus atlanticus</name>
    <dbReference type="NCBI Taxonomy" id="32597"/>
    <lineage>
        <taxon>Eukaryota</taxon>
        <taxon>Sar</taxon>
        <taxon>Alveolata</taxon>
        <taxon>Perkinsozoa</taxon>
        <taxon>Perkinsea</taxon>
        <taxon>Perkinsida</taxon>
        <taxon>Perkinsidae</taxon>
        <taxon>Perkinsus</taxon>
    </lineage>
</organism>
<protein>
    <recommendedName>
        <fullName evidence="16">CCHC-type domain-containing protein</fullName>
    </recommendedName>
</protein>
<comment type="subcellular location">
    <subcellularLocation>
        <location evidence="1">Cytoplasm</location>
        <location evidence="1">Cytoskeleton</location>
        <location evidence="1">Flagellum axoneme</location>
    </subcellularLocation>
</comment>
<keyword evidence="10" id="KW-0969">Cilium</keyword>
<feature type="domain" description="CCHC-type" evidence="16">
    <location>
        <begin position="257"/>
        <end position="272"/>
    </location>
</feature>
<feature type="domain" description="CCHC-type" evidence="16">
    <location>
        <begin position="314"/>
        <end position="330"/>
    </location>
</feature>
<comment type="subunit">
    <text evidence="13">Microtubule inner protein component of sperm flagellar doublet microtubules.</text>
</comment>
<sequence>MLSSRYGPSSVQVLDGEDEGKVVRQREQQKQQRDALEQQMFEKMLRKERMAEVESSPAAPYGGLAGPKEEIAARARRLARETLEANRKLAEAAALRHFAARDAEEAAGKAMLEYMADGRRFINEPPTEKLDGGRRYRKDGYRGAPPDAEGRVKDFRDRQAEAARKQSAAEGAVEAAEASAREEERRAAVRDMARRHRDKTVALKGVADGNARAAARRKVEPPLVAVRGEVKDEFFEQFGKSTLRERSRSREGAVVLCANCGGRGHEASQCPSPIIEDEEGGVPSDMDVLPAVRSPGRRRGDGAVSGYEPPFHGKCANCFRFGHRARDCPNPTTCTKCFQSGHNSKECTVDQETCGRCRRIGHTAAACPNAIVCDKCGQPGHPAVWCGVVCRNCGQEGHMCLQCLQYGHMARDCPNPRVCHRCAEPGHESWQCPHPVLVSQGPLAQGRRPTVLGYPAGALYHQAAATQDAVTSRSSNAANIQCLQCLQFGHIARNCPNARACHRCGQPGHESRMCPSAGYQVMAAAAPTATAVGDPSATPQVQCLQCLGFGHMAKSCPNPRVCHRCGQPGHESRRCHLGPGPSLLAKADSPMDGVTGR</sequence>
<comment type="caution">
    <text evidence="17">The sequence shown here is derived from an EMBL/GenBank/DDBJ whole genome shotgun (WGS) entry which is preliminary data.</text>
</comment>
<dbReference type="GO" id="GO:0008270">
    <property type="term" value="F:zinc ion binding"/>
    <property type="evidence" value="ECO:0007669"/>
    <property type="project" value="UniProtKB-KW"/>
</dbReference>
<evidence type="ECO:0000256" key="11">
    <source>
        <dbReference type="ARBA" id="ARBA00023212"/>
    </source>
</evidence>
<feature type="compositionally biased region" description="Basic and acidic residues" evidence="15">
    <location>
        <begin position="123"/>
        <end position="141"/>
    </location>
</feature>
<accession>A0A7J6KYZ6</accession>
<feature type="compositionally biased region" description="Polar residues" evidence="15">
    <location>
        <begin position="1"/>
        <end position="12"/>
    </location>
</feature>
<dbReference type="PROSITE" id="PS50158">
    <property type="entry name" value="ZF_CCHC"/>
    <property type="match status" value="7"/>
</dbReference>
<evidence type="ECO:0000256" key="13">
    <source>
        <dbReference type="ARBA" id="ARBA00046435"/>
    </source>
</evidence>
<evidence type="ECO:0000256" key="10">
    <source>
        <dbReference type="ARBA" id="ARBA00023069"/>
    </source>
</evidence>
<keyword evidence="7" id="KW-0862">Zinc</keyword>
<evidence type="ECO:0000256" key="1">
    <source>
        <dbReference type="ARBA" id="ARBA00004611"/>
    </source>
</evidence>
<name>A0A7J6KYZ6_PEROL</name>
<feature type="compositionally biased region" description="Low complexity" evidence="15">
    <location>
        <begin position="168"/>
        <end position="178"/>
    </location>
</feature>